<dbReference type="SMART" id="SM00052">
    <property type="entry name" value="EAL"/>
    <property type="match status" value="1"/>
</dbReference>
<dbReference type="GO" id="GO:0071111">
    <property type="term" value="F:cyclic-guanylate-specific phosphodiesterase activity"/>
    <property type="evidence" value="ECO:0007669"/>
    <property type="project" value="InterPro"/>
</dbReference>
<gene>
    <name evidence="3" type="ORF">CH379_013655</name>
</gene>
<dbReference type="Proteomes" id="UP000232122">
    <property type="component" value="Unassembled WGS sequence"/>
</dbReference>
<accession>A0AAE4QQA5</accession>
<feature type="region of interest" description="Disordered" evidence="1">
    <location>
        <begin position="49"/>
        <end position="69"/>
    </location>
</feature>
<evidence type="ECO:0000259" key="2">
    <source>
        <dbReference type="PROSITE" id="PS50883"/>
    </source>
</evidence>
<dbReference type="InterPro" id="IPR050706">
    <property type="entry name" value="Cyclic-di-GMP_PDE-like"/>
</dbReference>
<name>A0AAE4QQA5_9LEPT</name>
<keyword evidence="4" id="KW-1185">Reference proteome</keyword>
<dbReference type="InterPro" id="IPR001633">
    <property type="entry name" value="EAL_dom"/>
</dbReference>
<evidence type="ECO:0000313" key="4">
    <source>
        <dbReference type="Proteomes" id="UP000232122"/>
    </source>
</evidence>
<dbReference type="Gene3D" id="3.20.20.450">
    <property type="entry name" value="EAL domain"/>
    <property type="match status" value="1"/>
</dbReference>
<dbReference type="PROSITE" id="PS50883">
    <property type="entry name" value="EAL"/>
    <property type="match status" value="1"/>
</dbReference>
<dbReference type="SUPFAM" id="SSF141868">
    <property type="entry name" value="EAL domain-like"/>
    <property type="match status" value="1"/>
</dbReference>
<proteinExistence type="predicted"/>
<reference evidence="3 4" key="1">
    <citation type="journal article" date="2018" name="Microb. Genom.">
        <title>Deciphering the unexplored Leptospira diversity from soils uncovers genomic evolution to virulence.</title>
        <authorList>
            <person name="Thibeaux R."/>
            <person name="Iraola G."/>
            <person name="Ferres I."/>
            <person name="Bierque E."/>
            <person name="Girault D."/>
            <person name="Soupe-Gilbert M.E."/>
            <person name="Picardeau M."/>
            <person name="Goarant C."/>
        </authorList>
    </citation>
    <scope>NUCLEOTIDE SEQUENCE [LARGE SCALE GENOMIC DNA]</scope>
    <source>
        <strain evidence="3 4">ATI7-C-A5</strain>
    </source>
</reference>
<dbReference type="CDD" id="cd01948">
    <property type="entry name" value="EAL"/>
    <property type="match status" value="1"/>
</dbReference>
<evidence type="ECO:0000256" key="1">
    <source>
        <dbReference type="SAM" id="MobiDB-lite"/>
    </source>
</evidence>
<comment type="caution">
    <text evidence="3">The sequence shown here is derived from an EMBL/GenBank/DDBJ whole genome shotgun (WGS) entry which is preliminary data.</text>
</comment>
<feature type="domain" description="EAL" evidence="2">
    <location>
        <begin position="72"/>
        <end position="305"/>
    </location>
</feature>
<dbReference type="EMBL" id="NPEF02000015">
    <property type="protein sequence ID" value="MDV6236671.1"/>
    <property type="molecule type" value="Genomic_DNA"/>
</dbReference>
<dbReference type="InterPro" id="IPR035919">
    <property type="entry name" value="EAL_sf"/>
</dbReference>
<organism evidence="3 4">
    <name type="scientific">Leptospira ellisii</name>
    <dbReference type="NCBI Taxonomy" id="2023197"/>
    <lineage>
        <taxon>Bacteria</taxon>
        <taxon>Pseudomonadati</taxon>
        <taxon>Spirochaetota</taxon>
        <taxon>Spirochaetia</taxon>
        <taxon>Leptospirales</taxon>
        <taxon>Leptospiraceae</taxon>
        <taxon>Leptospira</taxon>
    </lineage>
</organism>
<dbReference type="Pfam" id="PF00563">
    <property type="entry name" value="EAL"/>
    <property type="match status" value="1"/>
</dbReference>
<sequence length="305" mass="35185">MSRMLRIPPNNDLFTISEPTDLDAAVARKLFSVHSRPYSLEELLEEMEFSENVPPTSEKAAENGPQSANIDTTNFLENLKLILEEKNFHTEYQPILSLETGKIYAYEALARFRIDGVSIPPDVVFSELHKDPDLFFRLERELKSFQIANRPKQKRLFLNLDPHVCRNAEQASFWTSFFASSPDTVCEVIENTDSTRIEETRFCLDALKKSGAALALDDVGGPNNLFCFDFLEYSNYIKFDKHWLRLFKTKETYKNIAWGFLDFAHESKILCILEGIETAEDLRIAAEMRFPLVQGFLFRSKNRTV</sequence>
<evidence type="ECO:0000313" key="3">
    <source>
        <dbReference type="EMBL" id="MDV6236671.1"/>
    </source>
</evidence>
<dbReference type="PANTHER" id="PTHR33121:SF76">
    <property type="entry name" value="SIGNALING PROTEIN"/>
    <property type="match status" value="1"/>
</dbReference>
<dbReference type="RefSeq" id="WP_317573313.1">
    <property type="nucleotide sequence ID" value="NZ_NPEF02000015.1"/>
</dbReference>
<protein>
    <submittedName>
        <fullName evidence="3">EAL domain-containing protein</fullName>
    </submittedName>
</protein>
<dbReference type="AlphaFoldDB" id="A0AAE4QQA5"/>
<dbReference type="PANTHER" id="PTHR33121">
    <property type="entry name" value="CYCLIC DI-GMP PHOSPHODIESTERASE PDEF"/>
    <property type="match status" value="1"/>
</dbReference>